<proteinExistence type="predicted"/>
<feature type="compositionally biased region" description="Basic and acidic residues" evidence="1">
    <location>
        <begin position="274"/>
        <end position="287"/>
    </location>
</feature>
<keyword evidence="4" id="KW-1185">Reference proteome</keyword>
<dbReference type="OrthoDB" id="17458at2759"/>
<dbReference type="PRINTS" id="PR00625">
    <property type="entry name" value="JDOMAIN"/>
</dbReference>
<gene>
    <name evidence="3" type="ORF">UCRPC4_g06302</name>
</gene>
<dbReference type="SUPFAM" id="SSF46565">
    <property type="entry name" value="Chaperone J-domain"/>
    <property type="match status" value="1"/>
</dbReference>
<evidence type="ECO:0000259" key="2">
    <source>
        <dbReference type="PROSITE" id="PS50076"/>
    </source>
</evidence>
<dbReference type="AlphaFoldDB" id="A0A0G2DY33"/>
<comment type="caution">
    <text evidence="3">The sequence shown here is derived from an EMBL/GenBank/DDBJ whole genome shotgun (WGS) entry which is preliminary data.</text>
</comment>
<dbReference type="Pfam" id="PF00226">
    <property type="entry name" value="DnaJ"/>
    <property type="match status" value="1"/>
</dbReference>
<dbReference type="Gene3D" id="1.10.287.110">
    <property type="entry name" value="DnaJ domain"/>
    <property type="match status" value="1"/>
</dbReference>
<dbReference type="PROSITE" id="PS00636">
    <property type="entry name" value="DNAJ_1"/>
    <property type="match status" value="1"/>
</dbReference>
<reference evidence="3 4" key="1">
    <citation type="submission" date="2015-05" db="EMBL/GenBank/DDBJ databases">
        <title>Distinctive expansion of gene families associated with plant cell wall degradation and secondary metabolism in the genomes of grapevine trunk pathogens.</title>
        <authorList>
            <person name="Lawrence D.P."/>
            <person name="Travadon R."/>
            <person name="Rolshausen P.E."/>
            <person name="Baumgartner K."/>
        </authorList>
    </citation>
    <scope>NUCLEOTIDE SEQUENCE [LARGE SCALE GENOMIC DNA]</scope>
    <source>
        <strain evidence="3">UCRPC4</strain>
    </source>
</reference>
<protein>
    <submittedName>
        <fullName evidence="3">Putative hsp40 co-chaperone</fullName>
    </submittedName>
</protein>
<evidence type="ECO:0000313" key="4">
    <source>
        <dbReference type="Proteomes" id="UP000053317"/>
    </source>
</evidence>
<sequence length="299" mass="34342">MFKKAAALAPINYISFAPLPISTSSSTFPRRPKFCSHSQYRTYADVKSDLSWPENGPNSRAPTPYEIFHLERDAPYSKHTFYRLVKMYHPDRHGREETHLGGLSHSVKLERYRLVVLAHELLSDPIKRSEYDRCGTGWVERNERWSRHRDYTTSATDRPFGFGAGYDASPFRNATWEDWERWHARHHGESDQAYNGNYVSQNGFASLILVFAVLAGVVQATQAGQYSLSLEDKVQMKNQETTSFMQNRAGGSNNLGHDGRIRLFLEKRDPTKYGLKDQEEGTYRKTFSDPMLPAPRNPT</sequence>
<dbReference type="InterPro" id="IPR018253">
    <property type="entry name" value="DnaJ_domain_CS"/>
</dbReference>
<dbReference type="SMART" id="SM00271">
    <property type="entry name" value="DnaJ"/>
    <property type="match status" value="1"/>
</dbReference>
<dbReference type="CDD" id="cd06257">
    <property type="entry name" value="DnaJ"/>
    <property type="match status" value="1"/>
</dbReference>
<dbReference type="EMBL" id="LCWF01000185">
    <property type="protein sequence ID" value="KKY15499.1"/>
    <property type="molecule type" value="Genomic_DNA"/>
</dbReference>
<name>A0A0G2DY33_PHACM</name>
<feature type="domain" description="J" evidence="2">
    <location>
        <begin position="63"/>
        <end position="135"/>
    </location>
</feature>
<dbReference type="PROSITE" id="PS50076">
    <property type="entry name" value="DNAJ_2"/>
    <property type="match status" value="1"/>
</dbReference>
<dbReference type="Proteomes" id="UP000053317">
    <property type="component" value="Unassembled WGS sequence"/>
</dbReference>
<dbReference type="PANTHER" id="PTHR24074">
    <property type="entry name" value="CO-CHAPERONE PROTEIN DJLA"/>
    <property type="match status" value="1"/>
</dbReference>
<reference evidence="3 4" key="2">
    <citation type="submission" date="2015-05" db="EMBL/GenBank/DDBJ databases">
        <authorList>
            <person name="Morales-Cruz A."/>
            <person name="Amrine K.C."/>
            <person name="Cantu D."/>
        </authorList>
    </citation>
    <scope>NUCLEOTIDE SEQUENCE [LARGE SCALE GENOMIC DNA]</scope>
    <source>
        <strain evidence="3">UCRPC4</strain>
    </source>
</reference>
<dbReference type="InterPro" id="IPR050817">
    <property type="entry name" value="DjlA_DnaK_co-chaperone"/>
</dbReference>
<evidence type="ECO:0000256" key="1">
    <source>
        <dbReference type="SAM" id="MobiDB-lite"/>
    </source>
</evidence>
<accession>A0A0G2DY33</accession>
<organism evidence="3 4">
    <name type="scientific">Phaeomoniella chlamydospora</name>
    <name type="common">Phaeoacremonium chlamydosporum</name>
    <dbReference type="NCBI Taxonomy" id="158046"/>
    <lineage>
        <taxon>Eukaryota</taxon>
        <taxon>Fungi</taxon>
        <taxon>Dikarya</taxon>
        <taxon>Ascomycota</taxon>
        <taxon>Pezizomycotina</taxon>
        <taxon>Eurotiomycetes</taxon>
        <taxon>Chaetothyriomycetidae</taxon>
        <taxon>Phaeomoniellales</taxon>
        <taxon>Phaeomoniellaceae</taxon>
        <taxon>Phaeomoniella</taxon>
    </lineage>
</organism>
<feature type="region of interest" description="Disordered" evidence="1">
    <location>
        <begin position="274"/>
        <end position="299"/>
    </location>
</feature>
<dbReference type="InterPro" id="IPR036869">
    <property type="entry name" value="J_dom_sf"/>
</dbReference>
<evidence type="ECO:0000313" key="3">
    <source>
        <dbReference type="EMBL" id="KKY15499.1"/>
    </source>
</evidence>
<dbReference type="InterPro" id="IPR001623">
    <property type="entry name" value="DnaJ_domain"/>
</dbReference>